<reference evidence="4" key="1">
    <citation type="submission" date="2019-09" db="EMBL/GenBank/DDBJ databases">
        <title>Characterisation of the sponge microbiome using genome-centric metagenomics.</title>
        <authorList>
            <person name="Engelberts J.P."/>
            <person name="Robbins S.J."/>
            <person name="De Goeij J.M."/>
            <person name="Aranda M."/>
            <person name="Bell S.C."/>
            <person name="Webster N.S."/>
        </authorList>
    </citation>
    <scope>NUCLEOTIDE SEQUENCE</scope>
    <source>
        <strain evidence="4">SB0662_bin_9</strain>
    </source>
</reference>
<dbReference type="GO" id="GO:0030170">
    <property type="term" value="F:pyridoxal phosphate binding"/>
    <property type="evidence" value="ECO:0007669"/>
    <property type="project" value="InterPro"/>
</dbReference>
<sequence>MTINADRAANWNHLVRHTFIDFTQTTEFLKQPVIISKADRITYTDVHGKEFLDGLSGVYAVSLGHNHPRLNQAVSSQLERVTLAPPMHGIADVSLQLVAALGAVAPPDMTFVKSFSGGSEANEAAFKFARQYHRLTGNPGKYKILSCYDSYHGATAGAMAASGTGSRKTAFEPQMGGFLKFLPPAYLTQAAGSPEAATNLALHLLERQIEGEDASTIAALIIEPVIHLAGIAVPPAGWLEGILDLCRTHDILLIYDEIITGIGRTGQMFGAQTFDVAPDILTCGKGLSSGVLPVSAMVTRPDLAEAFIGAEADQRHFNHGHTFASNALTSAVGVEVLAIMEEEDVCANSQAQGRLVKETLKEWQTELPIANVRGEGLLVGFDLVSEPGSPNVNQGLGPVLRRKAIDHGLIMRVQPTWGALAPPLVCTEQETWQILECFREAILDAWDAAA</sequence>
<dbReference type="InterPro" id="IPR015422">
    <property type="entry name" value="PyrdxlP-dep_Trfase_small"/>
</dbReference>
<accession>A0A6B1DNM7</accession>
<dbReference type="PROSITE" id="PS00600">
    <property type="entry name" value="AA_TRANSFER_CLASS_3"/>
    <property type="match status" value="1"/>
</dbReference>
<evidence type="ECO:0000256" key="1">
    <source>
        <dbReference type="ARBA" id="ARBA00008954"/>
    </source>
</evidence>
<dbReference type="Pfam" id="PF00202">
    <property type="entry name" value="Aminotran_3"/>
    <property type="match status" value="1"/>
</dbReference>
<comment type="caution">
    <text evidence="4">The sequence shown here is derived from an EMBL/GenBank/DDBJ whole genome shotgun (WGS) entry which is preliminary data.</text>
</comment>
<dbReference type="Gene3D" id="3.40.640.10">
    <property type="entry name" value="Type I PLP-dependent aspartate aminotransferase-like (Major domain)"/>
    <property type="match status" value="1"/>
</dbReference>
<dbReference type="AlphaFoldDB" id="A0A6B1DNM7"/>
<evidence type="ECO:0000313" key="4">
    <source>
        <dbReference type="EMBL" id="MYD89120.1"/>
    </source>
</evidence>
<dbReference type="Gene3D" id="3.90.1150.10">
    <property type="entry name" value="Aspartate Aminotransferase, domain 1"/>
    <property type="match status" value="1"/>
</dbReference>
<dbReference type="PANTHER" id="PTHR43094">
    <property type="entry name" value="AMINOTRANSFERASE"/>
    <property type="match status" value="1"/>
</dbReference>
<dbReference type="EMBL" id="VXPY01000013">
    <property type="protein sequence ID" value="MYD89120.1"/>
    <property type="molecule type" value="Genomic_DNA"/>
</dbReference>
<gene>
    <name evidence="4" type="ORF">F4Y08_02105</name>
</gene>
<dbReference type="InterPro" id="IPR049704">
    <property type="entry name" value="Aminotrans_3_PPA_site"/>
</dbReference>
<keyword evidence="2 3" id="KW-0663">Pyridoxal phosphate</keyword>
<evidence type="ECO:0000256" key="2">
    <source>
        <dbReference type="ARBA" id="ARBA00022898"/>
    </source>
</evidence>
<organism evidence="4">
    <name type="scientific">Caldilineaceae bacterium SB0662_bin_9</name>
    <dbReference type="NCBI Taxonomy" id="2605258"/>
    <lineage>
        <taxon>Bacteria</taxon>
        <taxon>Bacillati</taxon>
        <taxon>Chloroflexota</taxon>
        <taxon>Caldilineae</taxon>
        <taxon>Caldilineales</taxon>
        <taxon>Caldilineaceae</taxon>
    </lineage>
</organism>
<protein>
    <submittedName>
        <fullName evidence="4">Aspartate aminotransferase family protein</fullName>
    </submittedName>
</protein>
<dbReference type="InterPro" id="IPR015424">
    <property type="entry name" value="PyrdxlP-dep_Trfase"/>
</dbReference>
<dbReference type="SUPFAM" id="SSF53383">
    <property type="entry name" value="PLP-dependent transferases"/>
    <property type="match status" value="1"/>
</dbReference>
<name>A0A6B1DNM7_9CHLR</name>
<keyword evidence="4" id="KW-0032">Aminotransferase</keyword>
<dbReference type="CDD" id="cd00610">
    <property type="entry name" value="OAT_like"/>
    <property type="match status" value="1"/>
</dbReference>
<keyword evidence="4" id="KW-0808">Transferase</keyword>
<proteinExistence type="inferred from homology"/>
<dbReference type="PANTHER" id="PTHR43094:SF1">
    <property type="entry name" value="AMINOTRANSFERASE CLASS-III"/>
    <property type="match status" value="1"/>
</dbReference>
<comment type="similarity">
    <text evidence="1 3">Belongs to the class-III pyridoxal-phosphate-dependent aminotransferase family.</text>
</comment>
<dbReference type="InterPro" id="IPR005814">
    <property type="entry name" value="Aminotrans_3"/>
</dbReference>
<evidence type="ECO:0000256" key="3">
    <source>
        <dbReference type="RuleBase" id="RU003560"/>
    </source>
</evidence>
<dbReference type="GO" id="GO:0008483">
    <property type="term" value="F:transaminase activity"/>
    <property type="evidence" value="ECO:0007669"/>
    <property type="project" value="UniProtKB-KW"/>
</dbReference>
<dbReference type="InterPro" id="IPR015421">
    <property type="entry name" value="PyrdxlP-dep_Trfase_major"/>
</dbReference>